<dbReference type="Proteomes" id="UP000295558">
    <property type="component" value="Unassembled WGS sequence"/>
</dbReference>
<evidence type="ECO:0000313" key="1">
    <source>
        <dbReference type="EMBL" id="TDR53914.1"/>
    </source>
</evidence>
<organism evidence="1 2">
    <name type="scientific">Listeria rocourtiae</name>
    <dbReference type="NCBI Taxonomy" id="647910"/>
    <lineage>
        <taxon>Bacteria</taxon>
        <taxon>Bacillati</taxon>
        <taxon>Bacillota</taxon>
        <taxon>Bacilli</taxon>
        <taxon>Bacillales</taxon>
        <taxon>Listeriaceae</taxon>
        <taxon>Listeria</taxon>
    </lineage>
</organism>
<name>A0A4R6ZNY3_9LIST</name>
<gene>
    <name evidence="1" type="ORF">DFP96_1038</name>
</gene>
<evidence type="ECO:0000313" key="2">
    <source>
        <dbReference type="Proteomes" id="UP000295558"/>
    </source>
</evidence>
<dbReference type="AlphaFoldDB" id="A0A4R6ZNY3"/>
<proteinExistence type="predicted"/>
<accession>A0A4R6ZNY3</accession>
<reference evidence="1 2" key="1">
    <citation type="submission" date="2019-03" db="EMBL/GenBank/DDBJ databases">
        <title>Genomic Encyclopedia of Type Strains, Phase III (KMG-III): the genomes of soil and plant-associated and newly described type strains.</title>
        <authorList>
            <person name="Whitman W."/>
        </authorList>
    </citation>
    <scope>NUCLEOTIDE SEQUENCE [LARGE SCALE GENOMIC DNA]</scope>
    <source>
        <strain evidence="1 2">CECT 7972</strain>
    </source>
</reference>
<dbReference type="EMBL" id="SNZK01000003">
    <property type="protein sequence ID" value="TDR53914.1"/>
    <property type="molecule type" value="Genomic_DNA"/>
</dbReference>
<keyword evidence="2" id="KW-1185">Reference proteome</keyword>
<comment type="caution">
    <text evidence="1">The sequence shown here is derived from an EMBL/GenBank/DDBJ whole genome shotgun (WGS) entry which is preliminary data.</text>
</comment>
<dbReference type="STRING" id="1265846.PROCOU_01577"/>
<sequence>MTGVEKLDERQQAMLWFMRDNYKDYRESNDFTMSLYCIMDSLIALDGSLYRPYGDFNEKERVQIIRAFTTWALEQEEKE</sequence>
<protein>
    <submittedName>
        <fullName evidence="1">Uncharacterized protein</fullName>
    </submittedName>
</protein>
<dbReference type="RefSeq" id="WP_133620144.1">
    <property type="nucleotide sequence ID" value="NZ_SNZK01000003.1"/>
</dbReference>